<reference evidence="2 3" key="1">
    <citation type="submission" date="2020-08" db="EMBL/GenBank/DDBJ databases">
        <title>A Genomic Blueprint of the Chicken Gut Microbiome.</title>
        <authorList>
            <person name="Gilroy R."/>
            <person name="Ravi A."/>
            <person name="Getino M."/>
            <person name="Pursley I."/>
            <person name="Horton D.L."/>
            <person name="Alikhan N.-F."/>
            <person name="Baker D."/>
            <person name="Gharbi K."/>
            <person name="Hall N."/>
            <person name="Watson M."/>
            <person name="Adriaenssens E.M."/>
            <person name="Foster-Nyarko E."/>
            <person name="Jarju S."/>
            <person name="Secka A."/>
            <person name="Antonio M."/>
            <person name="Oren A."/>
            <person name="Chaudhuri R."/>
            <person name="La Ragione R.M."/>
            <person name="Hildebrand F."/>
            <person name="Pallen M.J."/>
        </authorList>
    </citation>
    <scope>NUCLEOTIDE SEQUENCE [LARGE SCALE GENOMIC DNA]</scope>
    <source>
        <strain evidence="2 3">Sa3CUA8</strain>
    </source>
</reference>
<evidence type="ECO:0000313" key="2">
    <source>
        <dbReference type="EMBL" id="MBD7907980.1"/>
    </source>
</evidence>
<dbReference type="Gene3D" id="1.20.120.520">
    <property type="entry name" value="nmb1532 protein domain like"/>
    <property type="match status" value="1"/>
</dbReference>
<proteinExistence type="predicted"/>
<protein>
    <submittedName>
        <fullName evidence="2">Hemerythrin domain-containing protein</fullName>
    </submittedName>
</protein>
<dbReference type="Proteomes" id="UP000659496">
    <property type="component" value="Unassembled WGS sequence"/>
</dbReference>
<evidence type="ECO:0000259" key="1">
    <source>
        <dbReference type="Pfam" id="PF01814"/>
    </source>
</evidence>
<dbReference type="RefSeq" id="WP_191689120.1">
    <property type="nucleotide sequence ID" value="NZ_JACSQY010000003.1"/>
</dbReference>
<comment type="caution">
    <text evidence="2">The sequence shown here is derived from an EMBL/GenBank/DDBJ whole genome shotgun (WGS) entry which is preliminary data.</text>
</comment>
<evidence type="ECO:0000313" key="3">
    <source>
        <dbReference type="Proteomes" id="UP000659496"/>
    </source>
</evidence>
<organism evidence="2 3">
    <name type="scientific">Sporosarcina gallistercoris</name>
    <dbReference type="NCBI Taxonomy" id="2762245"/>
    <lineage>
        <taxon>Bacteria</taxon>
        <taxon>Bacillati</taxon>
        <taxon>Bacillota</taxon>
        <taxon>Bacilli</taxon>
        <taxon>Bacillales</taxon>
        <taxon>Caryophanaceae</taxon>
        <taxon>Sporosarcina</taxon>
    </lineage>
</organism>
<sequence length="144" mass="16221">MAGPALKQLQSHRAIHEGGLSGAIGKTEMLIDFLQEGDQENAERAANDLVDYWKTRVISHADAEEDGFYQEILNENPSMEKSVVQLTRDHDLIRIIVSDIESLRETDGLSPSVLQKFYALLVVNEIHSREEERLLFTEPSSENA</sequence>
<name>A0ABR8PII9_9BACL</name>
<dbReference type="InterPro" id="IPR012312">
    <property type="entry name" value="Hemerythrin-like"/>
</dbReference>
<accession>A0ABR8PII9</accession>
<dbReference type="EMBL" id="JACSQY010000003">
    <property type="protein sequence ID" value="MBD7907980.1"/>
    <property type="molecule type" value="Genomic_DNA"/>
</dbReference>
<gene>
    <name evidence="2" type="ORF">H9659_06535</name>
</gene>
<feature type="domain" description="Hemerythrin-like" evidence="1">
    <location>
        <begin position="37"/>
        <end position="137"/>
    </location>
</feature>
<dbReference type="Pfam" id="PF01814">
    <property type="entry name" value="Hemerythrin"/>
    <property type="match status" value="1"/>
</dbReference>
<keyword evidence="3" id="KW-1185">Reference proteome</keyword>